<keyword evidence="2" id="KW-1185">Reference proteome</keyword>
<organism evidence="1 2">
    <name type="scientific">Termititenax aidoneus</name>
    <dbReference type="NCBI Taxonomy" id="2218524"/>
    <lineage>
        <taxon>Bacteria</taxon>
        <taxon>Bacillati</taxon>
        <taxon>Candidatus Margulisiibacteriota</taxon>
        <taxon>Candidatus Termititenacia</taxon>
        <taxon>Candidatus Termititenacales</taxon>
        <taxon>Candidatus Termititenacaceae</taxon>
        <taxon>Candidatus Termititenax</taxon>
    </lineage>
</organism>
<keyword evidence="1" id="KW-0489">Methyltransferase</keyword>
<protein>
    <submittedName>
        <fullName evidence="1">Methyltransferase</fullName>
    </submittedName>
</protein>
<dbReference type="GO" id="GO:0032259">
    <property type="term" value="P:methylation"/>
    <property type="evidence" value="ECO:0007669"/>
    <property type="project" value="UniProtKB-KW"/>
</dbReference>
<dbReference type="GO" id="GO:0008168">
    <property type="term" value="F:methyltransferase activity"/>
    <property type="evidence" value="ECO:0007669"/>
    <property type="project" value="UniProtKB-KW"/>
</dbReference>
<dbReference type="SUPFAM" id="SSF53335">
    <property type="entry name" value="S-adenosyl-L-methionine-dependent methyltransferases"/>
    <property type="match status" value="1"/>
</dbReference>
<reference evidence="1 2" key="1">
    <citation type="journal article" date="2019" name="ISME J.">
        <title>Genome analyses of uncultured TG2/ZB3 bacteria in 'Margulisbacteria' specifically attached to ectosymbiotic spirochetes of protists in the termite gut.</title>
        <authorList>
            <person name="Utami Y.D."/>
            <person name="Kuwahara H."/>
            <person name="Igai K."/>
            <person name="Murakami T."/>
            <person name="Sugaya K."/>
            <person name="Morikawa T."/>
            <person name="Nagura Y."/>
            <person name="Yuki M."/>
            <person name="Deevong P."/>
            <person name="Inoue T."/>
            <person name="Kihara K."/>
            <person name="Lo N."/>
            <person name="Yamada A."/>
            <person name="Ohkuma M."/>
            <person name="Hongoh Y."/>
        </authorList>
    </citation>
    <scope>NUCLEOTIDE SEQUENCE [LARGE SCALE GENOMIC DNA]</scope>
    <source>
        <strain evidence="1">NkOx7-01</strain>
    </source>
</reference>
<evidence type="ECO:0000313" key="2">
    <source>
        <dbReference type="Proteomes" id="UP000269352"/>
    </source>
</evidence>
<dbReference type="EMBL" id="BGZN01000037">
    <property type="protein sequence ID" value="GBR74268.1"/>
    <property type="molecule type" value="Genomic_DNA"/>
</dbReference>
<dbReference type="AlphaFoldDB" id="A0A388TCC3"/>
<keyword evidence="1" id="KW-0808">Transferase</keyword>
<sequence length="527" mass="60766">MRDRVNNLFKKGIKKIIKSFGLVGSSMLSYKQTNLFEATKFYNTKIQTVVDDAKKYQGQQLETVRPKEELGDFRIVTSPLDSLGNVLIKTELDGTKKFYRGIPFDKVVQFKDLYSCGVLQALSEAGYVVKIHSTNLYTKEYPLIVEMEALCCVPPNCWSFSMIKESAINMLVINAVLKVFGYTLQDGHALNMAFQQNKPIFFDLGSFVKNPDELFVEEYIDNYLYTLLMLHFKDSFFAKHYICGYERRNLPLPVRLACSIEAKTMRKIFFRHHTRHSSREYNKVLQKTFVQKELKPEYVEVLFSKYPSFESAWKNYSCELFQQEPSKRFTRFIELMGQFSSDAKSCLDLAGNSGYVSSLLGKTGRYKSLINVDYDENAIEYGRQHLVNEGIDFYLLDFMLPWGSIDSIAPALASDIVLVLAVTHHLILTQGYNIRAIFSIIAMYSKKYVYIEFCPLGMYSTDNPNVPAVPDWYTEEWFEENFKKQFALLHKEVLSSVRINGVDKNHRVLFVGQKMADIPHCCTATTN</sequence>
<proteinExistence type="predicted"/>
<accession>A0A388TCC3</accession>
<dbReference type="Gene3D" id="3.40.50.150">
    <property type="entry name" value="Vaccinia Virus protein VP39"/>
    <property type="match status" value="1"/>
</dbReference>
<dbReference type="InterPro" id="IPR029063">
    <property type="entry name" value="SAM-dependent_MTases_sf"/>
</dbReference>
<name>A0A388TCC3_TERA1</name>
<gene>
    <name evidence="1" type="ORF">NO1_1476</name>
</gene>
<dbReference type="Proteomes" id="UP000269352">
    <property type="component" value="Unassembled WGS sequence"/>
</dbReference>
<evidence type="ECO:0000313" key="1">
    <source>
        <dbReference type="EMBL" id="GBR74268.1"/>
    </source>
</evidence>
<comment type="caution">
    <text evidence="1">The sequence shown here is derived from an EMBL/GenBank/DDBJ whole genome shotgun (WGS) entry which is preliminary data.</text>
</comment>